<dbReference type="Pfam" id="PF04237">
    <property type="entry name" value="YjbR"/>
    <property type="match status" value="1"/>
</dbReference>
<keyword evidence="1" id="KW-0238">DNA-binding</keyword>
<keyword evidence="2" id="KW-1185">Reference proteome</keyword>
<sequence length="116" mass="13285">MTAIDAFRQLALSLPEMVEQPHFEKPSFRVAKKIVATLDVPNQRVCLKLSESDQDLFSIFDKTVIYPVPNQWGKQGWTFLDLRKVPEETLRDALTAAYREVAPKRLAQLVQPDSEN</sequence>
<dbReference type="InterPro" id="IPR058532">
    <property type="entry name" value="YjbR/MT2646/Rv2570-like"/>
</dbReference>
<dbReference type="InterPro" id="IPR038056">
    <property type="entry name" value="YjbR-like_sf"/>
</dbReference>
<evidence type="ECO:0000313" key="1">
    <source>
        <dbReference type="EMBL" id="MFC5410199.1"/>
    </source>
</evidence>
<gene>
    <name evidence="1" type="ORF">ACFPMF_12815</name>
</gene>
<dbReference type="SUPFAM" id="SSF142906">
    <property type="entry name" value="YjbR-like"/>
    <property type="match status" value="1"/>
</dbReference>
<protein>
    <submittedName>
        <fullName evidence="1">MmcQ/YjbR family DNA-binding protein</fullName>
    </submittedName>
</protein>
<organism evidence="1 2">
    <name type="scientific">Larkinella bovis</name>
    <dbReference type="NCBI Taxonomy" id="683041"/>
    <lineage>
        <taxon>Bacteria</taxon>
        <taxon>Pseudomonadati</taxon>
        <taxon>Bacteroidota</taxon>
        <taxon>Cytophagia</taxon>
        <taxon>Cytophagales</taxon>
        <taxon>Spirosomataceae</taxon>
        <taxon>Larkinella</taxon>
    </lineage>
</organism>
<proteinExistence type="predicted"/>
<dbReference type="EMBL" id="JBHSMA010000003">
    <property type="protein sequence ID" value="MFC5410199.1"/>
    <property type="molecule type" value="Genomic_DNA"/>
</dbReference>
<dbReference type="RefSeq" id="WP_379845370.1">
    <property type="nucleotide sequence ID" value="NZ_JBHSMA010000003.1"/>
</dbReference>
<comment type="caution">
    <text evidence="1">The sequence shown here is derived from an EMBL/GenBank/DDBJ whole genome shotgun (WGS) entry which is preliminary data.</text>
</comment>
<accession>A0ABW0IA70</accession>
<dbReference type="Proteomes" id="UP001596106">
    <property type="component" value="Unassembled WGS sequence"/>
</dbReference>
<dbReference type="Gene3D" id="3.90.1150.30">
    <property type="match status" value="1"/>
</dbReference>
<dbReference type="GO" id="GO:0003677">
    <property type="term" value="F:DNA binding"/>
    <property type="evidence" value="ECO:0007669"/>
    <property type="project" value="UniProtKB-KW"/>
</dbReference>
<evidence type="ECO:0000313" key="2">
    <source>
        <dbReference type="Proteomes" id="UP001596106"/>
    </source>
</evidence>
<reference evidence="2" key="1">
    <citation type="journal article" date="2019" name="Int. J. Syst. Evol. Microbiol.">
        <title>The Global Catalogue of Microorganisms (GCM) 10K type strain sequencing project: providing services to taxonomists for standard genome sequencing and annotation.</title>
        <authorList>
            <consortium name="The Broad Institute Genomics Platform"/>
            <consortium name="The Broad Institute Genome Sequencing Center for Infectious Disease"/>
            <person name="Wu L."/>
            <person name="Ma J."/>
        </authorList>
    </citation>
    <scope>NUCLEOTIDE SEQUENCE [LARGE SCALE GENOMIC DNA]</scope>
    <source>
        <strain evidence="2">CCUG 55250</strain>
    </source>
</reference>
<name>A0ABW0IA70_9BACT</name>